<proteinExistence type="predicted"/>
<reference evidence="1" key="1">
    <citation type="journal article" date="2019" name="MBio">
        <title>Virus Genomes from Deep Sea Sediments Expand the Ocean Megavirome and Support Independent Origins of Viral Gigantism.</title>
        <authorList>
            <person name="Backstrom D."/>
            <person name="Yutin N."/>
            <person name="Jorgensen S.L."/>
            <person name="Dharamshi J."/>
            <person name="Homa F."/>
            <person name="Zaremba-Niedwiedzka K."/>
            <person name="Spang A."/>
            <person name="Wolf Y.I."/>
            <person name="Koonin E.V."/>
            <person name="Ettema T.J."/>
        </authorList>
    </citation>
    <scope>NUCLEOTIDE SEQUENCE</scope>
</reference>
<accession>A0A481ZA35</accession>
<evidence type="ECO:0000313" key="1">
    <source>
        <dbReference type="EMBL" id="QBK92325.1"/>
    </source>
</evidence>
<sequence length="284" mass="33123">MIQEGKRKTNSLIEDHDISLREIRCGETKLIVVPEDSLRSELLEVPESLIKLLWGHFDPFIYNDARTSPHCPIPSFFVGLTYIDKTTPQICAVTIDDDSYTCPKCTSTHYDSNVYISERDGEWWVFCPAVFPDEPEYDEDDETTWEKEPSWVERDRWMNIGVATDPDEALIQTVKLALEMSGGNVEKIYAIINSLTQAPTAIAGGNWENFVDTFLERNIRYSSKLWTPTVVIIETLRNKYPELRRINHLSISKYVCYVLRERKYRQLRRKHQGKYVRGYDLILE</sequence>
<protein>
    <submittedName>
        <fullName evidence="1">Uncharacterized protein</fullName>
    </submittedName>
</protein>
<gene>
    <name evidence="1" type="ORF">LCPAC304_06720</name>
</gene>
<organism evidence="1">
    <name type="scientific">Pithovirus LCPAC304</name>
    <dbReference type="NCBI Taxonomy" id="2506594"/>
    <lineage>
        <taxon>Viruses</taxon>
        <taxon>Pithoviruses</taxon>
    </lineage>
</organism>
<name>A0A481ZA35_9VIRU</name>
<dbReference type="EMBL" id="MK500574">
    <property type="protein sequence ID" value="QBK92325.1"/>
    <property type="molecule type" value="Genomic_DNA"/>
</dbReference>